<dbReference type="InterPro" id="IPR039498">
    <property type="entry name" value="NTP_transf_5"/>
</dbReference>
<dbReference type="RefSeq" id="WP_247344387.1">
    <property type="nucleotide sequence ID" value="NZ_CP095550.1"/>
</dbReference>
<organism evidence="1 2">
    <name type="scientific">Metabacillus endolithicus</name>
    <dbReference type="NCBI Taxonomy" id="1535204"/>
    <lineage>
        <taxon>Bacteria</taxon>
        <taxon>Bacillati</taxon>
        <taxon>Bacillota</taxon>
        <taxon>Bacilli</taxon>
        <taxon>Bacillales</taxon>
        <taxon>Bacillaceae</taxon>
        <taxon>Metabacillus</taxon>
    </lineage>
</organism>
<proteinExistence type="predicted"/>
<reference evidence="2" key="1">
    <citation type="journal article" date="2019" name="Int. J. Syst. Evol. Microbiol.">
        <title>The Global Catalogue of Microorganisms (GCM) 10K type strain sequencing project: providing services to taxonomists for standard genome sequencing and annotation.</title>
        <authorList>
            <consortium name="The Broad Institute Genomics Platform"/>
            <consortium name="The Broad Institute Genome Sequencing Center for Infectious Disease"/>
            <person name="Wu L."/>
            <person name="Ma J."/>
        </authorList>
    </citation>
    <scope>NUCLEOTIDE SEQUENCE [LARGE SCALE GENOMIC DNA]</scope>
    <source>
        <strain evidence="2">CGMCC 1.15474</strain>
    </source>
</reference>
<accession>A0ABW5BWL4</accession>
<name>A0ABW5BWL4_9BACI</name>
<keyword evidence="2" id="KW-1185">Reference proteome</keyword>
<dbReference type="EMBL" id="JBHUIK010000002">
    <property type="protein sequence ID" value="MFD2214034.1"/>
    <property type="molecule type" value="Genomic_DNA"/>
</dbReference>
<comment type="caution">
    <text evidence="1">The sequence shown here is derived from an EMBL/GenBank/DDBJ whole genome shotgun (WGS) entry which is preliminary data.</text>
</comment>
<sequence>MIKKFIKDLYYNPSLPFPYSNEEYKELEADIIHFNLEPLFHTFLKQTNQLDNVPINLKGMLLKKYNQQFIQNLLIKNQTQMILSAFEVNNIYVIPLKGPFFSEKYFNDFAARTSSDIDILIKEDQIDKTITCIKNLGFVIEESNDEGHFHRTFSKTLPGSTIPLLIEIHWNIVKENTSSLPIDELWNQSRPLENYQFVKQLSTIHTFYFIILHAWRHNLDSLKHFLDIIQMIHTHGNDLNYESLFKIAKKHRTHKRVIRTLSIVYQQFPFLNNILKLPITKQYGSLWQYEWIRGGKVDKKKLYLDFIDYQFRSYDTFLHRLIALFEWLFPSKFGLAGELKGNKMNYLRLFKQRGKGILSSILIKSKI</sequence>
<evidence type="ECO:0000313" key="1">
    <source>
        <dbReference type="EMBL" id="MFD2214034.1"/>
    </source>
</evidence>
<protein>
    <submittedName>
        <fullName evidence="1">Nucleotidyltransferase family protein</fullName>
    </submittedName>
</protein>
<evidence type="ECO:0000313" key="2">
    <source>
        <dbReference type="Proteomes" id="UP001597318"/>
    </source>
</evidence>
<dbReference type="Pfam" id="PF14907">
    <property type="entry name" value="NTP_transf_5"/>
    <property type="match status" value="1"/>
</dbReference>
<gene>
    <name evidence="1" type="ORF">ACFSKK_10115</name>
</gene>
<dbReference type="Proteomes" id="UP001597318">
    <property type="component" value="Unassembled WGS sequence"/>
</dbReference>